<dbReference type="Gene3D" id="3.30.530.20">
    <property type="match status" value="1"/>
</dbReference>
<evidence type="ECO:0000256" key="1">
    <source>
        <dbReference type="SAM" id="Phobius"/>
    </source>
</evidence>
<keyword evidence="3" id="KW-1185">Reference proteome</keyword>
<comment type="caution">
    <text evidence="2">The sequence shown here is derived from an EMBL/GenBank/DDBJ whole genome shotgun (WGS) entry which is preliminary data.</text>
</comment>
<evidence type="ECO:0008006" key="4">
    <source>
        <dbReference type="Google" id="ProtNLM"/>
    </source>
</evidence>
<name>A0A2S7T081_9BACT</name>
<dbReference type="InterPro" id="IPR019587">
    <property type="entry name" value="Polyketide_cyclase/dehydratase"/>
</dbReference>
<evidence type="ECO:0000313" key="3">
    <source>
        <dbReference type="Proteomes" id="UP000239872"/>
    </source>
</evidence>
<dbReference type="Proteomes" id="UP000239872">
    <property type="component" value="Unassembled WGS sequence"/>
</dbReference>
<proteinExistence type="predicted"/>
<dbReference type="InterPro" id="IPR023393">
    <property type="entry name" value="START-like_dom_sf"/>
</dbReference>
<dbReference type="OrthoDB" id="9807923at2"/>
<dbReference type="AlphaFoldDB" id="A0A2S7T081"/>
<gene>
    <name evidence="2" type="ORF">CJD36_002385</name>
</gene>
<protein>
    <recommendedName>
        <fullName evidence="4">Polyketide cyclase</fullName>
    </recommendedName>
</protein>
<organism evidence="2 3">
    <name type="scientific">Flavipsychrobacter stenotrophus</name>
    <dbReference type="NCBI Taxonomy" id="2077091"/>
    <lineage>
        <taxon>Bacteria</taxon>
        <taxon>Pseudomonadati</taxon>
        <taxon>Bacteroidota</taxon>
        <taxon>Chitinophagia</taxon>
        <taxon>Chitinophagales</taxon>
        <taxon>Chitinophagaceae</taxon>
        <taxon>Flavipsychrobacter</taxon>
    </lineage>
</organism>
<feature type="transmembrane region" description="Helical" evidence="1">
    <location>
        <begin position="6"/>
        <end position="26"/>
    </location>
</feature>
<keyword evidence="1" id="KW-0472">Membrane</keyword>
<dbReference type="SUPFAM" id="SSF55961">
    <property type="entry name" value="Bet v1-like"/>
    <property type="match status" value="1"/>
</dbReference>
<keyword evidence="1" id="KW-1133">Transmembrane helix</keyword>
<dbReference type="CDD" id="cd07818">
    <property type="entry name" value="SRPBCC_1"/>
    <property type="match status" value="1"/>
</dbReference>
<keyword evidence="1" id="KW-0812">Transmembrane</keyword>
<sequence>MSSQKFIRFIFILAAVVIGALLIVGATQPRSITASRSILINAPKDSVFTQMVHFKNWPNWSPWSRLDTSMKNEFTGIDGQPGSVYHWMGDERKTGEAEITNMKVNGTEMQFSFKLIKPEAPGATGTLSAVDTVGGTKATISFTNHYDYPWNAIIIFTNLDKLMSKDLENAMKNLKQVAEKK</sequence>
<dbReference type="RefSeq" id="WP_105037496.1">
    <property type="nucleotide sequence ID" value="NZ_PPSL01000001.1"/>
</dbReference>
<evidence type="ECO:0000313" key="2">
    <source>
        <dbReference type="EMBL" id="PQJ12613.1"/>
    </source>
</evidence>
<dbReference type="EMBL" id="PPSL01000001">
    <property type="protein sequence ID" value="PQJ12613.1"/>
    <property type="molecule type" value="Genomic_DNA"/>
</dbReference>
<dbReference type="Pfam" id="PF10604">
    <property type="entry name" value="Polyketide_cyc2"/>
    <property type="match status" value="1"/>
</dbReference>
<accession>A0A2S7T081</accession>
<reference evidence="2 3" key="1">
    <citation type="submission" date="2018-01" db="EMBL/GenBank/DDBJ databases">
        <title>A novel member of the phylum Bacteroidetes isolated from glacier ice.</title>
        <authorList>
            <person name="Liu Q."/>
            <person name="Xin Y.-H."/>
        </authorList>
    </citation>
    <scope>NUCLEOTIDE SEQUENCE [LARGE SCALE GENOMIC DNA]</scope>
    <source>
        <strain evidence="2 3">RB1R16</strain>
    </source>
</reference>